<dbReference type="Pfam" id="PF00489">
    <property type="entry name" value="IL6"/>
    <property type="match status" value="1"/>
</dbReference>
<dbReference type="GO" id="GO:0005125">
    <property type="term" value="F:cytokine activity"/>
    <property type="evidence" value="ECO:0007669"/>
    <property type="project" value="UniProtKB-KW"/>
</dbReference>
<dbReference type="PANTHER" id="PTHR48494:SF1">
    <property type="entry name" value="INTERLEUKIN-6"/>
    <property type="match status" value="1"/>
</dbReference>
<dbReference type="GO" id="GO:0008083">
    <property type="term" value="F:growth factor activity"/>
    <property type="evidence" value="ECO:0007669"/>
    <property type="project" value="UniProtKB-KW"/>
</dbReference>
<keyword evidence="7" id="KW-0339">Growth factor</keyword>
<dbReference type="OrthoDB" id="8943569at2759"/>
<dbReference type="SUPFAM" id="SSF47266">
    <property type="entry name" value="4-helical cytokines"/>
    <property type="match status" value="1"/>
</dbReference>
<dbReference type="RefSeq" id="XP_030060591.1">
    <property type="nucleotide sequence ID" value="XM_030204731.1"/>
</dbReference>
<evidence type="ECO:0000313" key="11">
    <source>
        <dbReference type="Proteomes" id="UP000515156"/>
    </source>
</evidence>
<dbReference type="CTD" id="3569"/>
<dbReference type="FunCoup" id="A0A6P7Y6H5">
    <property type="interactions" value="963"/>
</dbReference>
<dbReference type="InterPro" id="IPR003574">
    <property type="entry name" value="IL-6-like"/>
</dbReference>
<dbReference type="Proteomes" id="UP000515156">
    <property type="component" value="Chromosome 1"/>
</dbReference>
<sequence length="225" mass="25232">MELQHRNISFPAAVVLAWLLFLAASRSLARAAVLPPADFSGEELDEPLGGSSSDTPPPKYLSLALLIQREAATLKEELCNKYAVCDNSMEVFVQNSLDLPKIRAEDGCFRSGFKQEKCLKKISSGLAEFQIYLLVVENTFSTEGKLAESLRHKTRHLADVVKLMINPSAVPVTQTDKLELMKGLLSNDPWLQKVSTRLILRDFTLFIEKTIRAIRFLITKRNLEV</sequence>
<comment type="subcellular location">
    <subcellularLocation>
        <location evidence="1">Secreted</location>
    </subcellularLocation>
</comment>
<feature type="signal peptide" evidence="10">
    <location>
        <begin position="1"/>
        <end position="31"/>
    </location>
</feature>
<keyword evidence="6" id="KW-0964">Secreted</keyword>
<evidence type="ECO:0000256" key="10">
    <source>
        <dbReference type="SAM" id="SignalP"/>
    </source>
</evidence>
<keyword evidence="5" id="KW-0202">Cytokine</keyword>
<evidence type="ECO:0000256" key="5">
    <source>
        <dbReference type="ARBA" id="ARBA00022514"/>
    </source>
</evidence>
<dbReference type="GO" id="GO:0006955">
    <property type="term" value="P:immune response"/>
    <property type="evidence" value="ECO:0007669"/>
    <property type="project" value="InterPro"/>
</dbReference>
<name>A0A6P7Y6H5_9AMPH</name>
<evidence type="ECO:0000256" key="2">
    <source>
        <dbReference type="ARBA" id="ARBA00007432"/>
    </source>
</evidence>
<organism evidence="11 12">
    <name type="scientific">Microcaecilia unicolor</name>
    <dbReference type="NCBI Taxonomy" id="1415580"/>
    <lineage>
        <taxon>Eukaryota</taxon>
        <taxon>Metazoa</taxon>
        <taxon>Chordata</taxon>
        <taxon>Craniata</taxon>
        <taxon>Vertebrata</taxon>
        <taxon>Euteleostomi</taxon>
        <taxon>Amphibia</taxon>
        <taxon>Gymnophiona</taxon>
        <taxon>Siphonopidae</taxon>
        <taxon>Microcaecilia</taxon>
    </lineage>
</organism>
<keyword evidence="11" id="KW-1185">Reference proteome</keyword>
<dbReference type="GO" id="GO:0030154">
    <property type="term" value="P:cell differentiation"/>
    <property type="evidence" value="ECO:0007669"/>
    <property type="project" value="InterPro"/>
</dbReference>
<dbReference type="Gene3D" id="1.20.1250.10">
    <property type="match status" value="1"/>
</dbReference>
<evidence type="ECO:0000256" key="1">
    <source>
        <dbReference type="ARBA" id="ARBA00004613"/>
    </source>
</evidence>
<evidence type="ECO:0000256" key="9">
    <source>
        <dbReference type="ARBA" id="ARBA00023441"/>
    </source>
</evidence>
<feature type="chain" id="PRO_5028220326" description="Interleukin-6" evidence="10">
    <location>
        <begin position="32"/>
        <end position="225"/>
    </location>
</feature>
<accession>A0A6P7Y6H5</accession>
<dbReference type="InParanoid" id="A0A6P7Y6H5"/>
<dbReference type="SMART" id="SM00126">
    <property type="entry name" value="IL6"/>
    <property type="match status" value="1"/>
</dbReference>
<dbReference type="GeneID" id="115471029"/>
<dbReference type="PRINTS" id="PR00434">
    <property type="entry name" value="INTERLEUKIN6"/>
</dbReference>
<dbReference type="InterPro" id="IPR030473">
    <property type="entry name" value="IL6/GCSF/MGF_CS"/>
</dbReference>
<evidence type="ECO:0000256" key="8">
    <source>
        <dbReference type="ARBA" id="ARBA00023157"/>
    </source>
</evidence>
<evidence type="ECO:0000256" key="4">
    <source>
        <dbReference type="ARBA" id="ARBA00022486"/>
    </source>
</evidence>
<dbReference type="GO" id="GO:0005615">
    <property type="term" value="C:extracellular space"/>
    <property type="evidence" value="ECO:0007669"/>
    <property type="project" value="UniProtKB-KW"/>
</dbReference>
<dbReference type="InterPro" id="IPR030474">
    <property type="entry name" value="IL-6/GCSF/MGF"/>
</dbReference>
<reference evidence="12" key="1">
    <citation type="submission" date="2025-08" db="UniProtKB">
        <authorList>
            <consortium name="RefSeq"/>
        </authorList>
    </citation>
    <scope>IDENTIFICATION</scope>
</reference>
<comment type="function">
    <text evidence="9">Cytokine with a wide variety of biological functions in immunity, tissue regeneration, and metabolism. Binds to IL6R, then the complex associates to the signaling subunit IL6ST/gp130 to trigger the intracellular IL6-signaling pathway. The interaction with the membrane-bound IL6R and IL6ST stimulates 'classic signaling', whereas the binding of IL6 and soluble IL6R to IL6ST stimulates 'trans-signaling'. Alternatively, 'cluster signaling' occurs when membrane-bound IL6:IL6R complexes on transmitter cells activate IL6ST receptors on neighboring receiver cells.</text>
</comment>
<dbReference type="InterPro" id="IPR009079">
    <property type="entry name" value="4_helix_cytokine-like_core"/>
</dbReference>
<evidence type="ECO:0000256" key="7">
    <source>
        <dbReference type="ARBA" id="ARBA00023030"/>
    </source>
</evidence>
<proteinExistence type="inferred from homology"/>
<dbReference type="PRINTS" id="PR00433">
    <property type="entry name" value="IL6GCSFMGF"/>
</dbReference>
<dbReference type="PROSITE" id="PS00254">
    <property type="entry name" value="INTERLEUKIN_6"/>
    <property type="match status" value="1"/>
</dbReference>
<keyword evidence="10" id="KW-0732">Signal</keyword>
<gene>
    <name evidence="12" type="primary">IL6</name>
</gene>
<keyword evidence="8" id="KW-1015">Disulfide bond</keyword>
<comment type="similarity">
    <text evidence="2">Belongs to the IL-6 superfamily.</text>
</comment>
<dbReference type="KEGG" id="muo:115471029"/>
<dbReference type="PANTHER" id="PTHR48494">
    <property type="entry name" value="INTERLEUKIN-6"/>
    <property type="match status" value="1"/>
</dbReference>
<evidence type="ECO:0000256" key="6">
    <source>
        <dbReference type="ARBA" id="ARBA00022525"/>
    </source>
</evidence>
<evidence type="ECO:0000256" key="3">
    <source>
        <dbReference type="ARBA" id="ARBA00019464"/>
    </source>
</evidence>
<keyword evidence="4" id="KW-0011">Acute phase</keyword>
<dbReference type="AlphaFoldDB" id="A0A6P7Y6H5"/>
<dbReference type="GO" id="GO:0005138">
    <property type="term" value="F:interleukin-6 receptor binding"/>
    <property type="evidence" value="ECO:0007669"/>
    <property type="project" value="InterPro"/>
</dbReference>
<protein>
    <recommendedName>
        <fullName evidence="3">Interleukin-6</fullName>
    </recommendedName>
</protein>
<evidence type="ECO:0000313" key="12">
    <source>
        <dbReference type="RefSeq" id="XP_030060591.1"/>
    </source>
</evidence>
<dbReference type="GO" id="GO:0006953">
    <property type="term" value="P:acute-phase response"/>
    <property type="evidence" value="ECO:0007669"/>
    <property type="project" value="UniProtKB-KW"/>
</dbReference>